<evidence type="ECO:0000256" key="1">
    <source>
        <dbReference type="SAM" id="MobiDB-lite"/>
    </source>
</evidence>
<dbReference type="EMBL" id="BK014965">
    <property type="protein sequence ID" value="DAD84757.1"/>
    <property type="molecule type" value="Genomic_DNA"/>
</dbReference>
<feature type="compositionally biased region" description="Basic and acidic residues" evidence="1">
    <location>
        <begin position="162"/>
        <end position="171"/>
    </location>
</feature>
<reference evidence="2" key="1">
    <citation type="journal article" date="2021" name="Proc. Natl. Acad. Sci. U.S.A.">
        <title>A Catalog of Tens of Thousands of Viruses from Human Metagenomes Reveals Hidden Associations with Chronic Diseases.</title>
        <authorList>
            <person name="Tisza M.J."/>
            <person name="Buck C.B."/>
        </authorList>
    </citation>
    <scope>NUCLEOTIDE SEQUENCE</scope>
    <source>
        <strain evidence="2">CtqED62</strain>
    </source>
</reference>
<name>A0A8S5MQW8_9CAUD</name>
<proteinExistence type="predicted"/>
<accession>A0A8S5MQW8</accession>
<feature type="region of interest" description="Disordered" evidence="1">
    <location>
        <begin position="160"/>
        <end position="181"/>
    </location>
</feature>
<evidence type="ECO:0000313" key="2">
    <source>
        <dbReference type="EMBL" id="DAD84757.1"/>
    </source>
</evidence>
<sequence length="210" mass="23951">MIQRPKNWENVQAFSDRQKLPLGAYVCIIKQCAIQNNSYGDQLCVLFDISAGDWAGYYDEDFKSNQREDKKWKGVLRLWLPKDDGSDKDEWTKSIFKGFVTAVEESNRGYTWDWNEKSLAKKEIGILFRNEEWEYEGKTGWAVRPFRAISVDSVEDGSYTLPKDKPLKNKGADTFGGYSSPAPAAGYNNPYPVPDSDFTVIGDEDAELPF</sequence>
<organism evidence="2">
    <name type="scientific">Siphoviridae sp. ctqED62</name>
    <dbReference type="NCBI Taxonomy" id="2826468"/>
    <lineage>
        <taxon>Viruses</taxon>
        <taxon>Duplodnaviria</taxon>
        <taxon>Heunggongvirae</taxon>
        <taxon>Uroviricota</taxon>
        <taxon>Caudoviricetes</taxon>
    </lineage>
</organism>
<protein>
    <submittedName>
        <fullName evidence="2">Uncharacterized protein</fullName>
    </submittedName>
</protein>